<evidence type="ECO:0000313" key="6">
    <source>
        <dbReference type="Proteomes" id="UP000678499"/>
    </source>
</evidence>
<evidence type="ECO:0000256" key="3">
    <source>
        <dbReference type="SAM" id="MobiDB-lite"/>
    </source>
</evidence>
<dbReference type="InterPro" id="IPR050614">
    <property type="entry name" value="Synaptic_Scaffolding_LAP-MAGUK"/>
</dbReference>
<dbReference type="InterPro" id="IPR003591">
    <property type="entry name" value="Leu-rich_rpt_typical-subtyp"/>
</dbReference>
<dbReference type="EMBL" id="CAJPEX010002414">
    <property type="protein sequence ID" value="CAG0920958.1"/>
    <property type="molecule type" value="Genomic_DNA"/>
</dbReference>
<organism evidence="5">
    <name type="scientific">Notodromas monacha</name>
    <dbReference type="NCBI Taxonomy" id="399045"/>
    <lineage>
        <taxon>Eukaryota</taxon>
        <taxon>Metazoa</taxon>
        <taxon>Ecdysozoa</taxon>
        <taxon>Arthropoda</taxon>
        <taxon>Crustacea</taxon>
        <taxon>Oligostraca</taxon>
        <taxon>Ostracoda</taxon>
        <taxon>Podocopa</taxon>
        <taxon>Podocopida</taxon>
        <taxon>Cypridocopina</taxon>
        <taxon>Cypridoidea</taxon>
        <taxon>Cyprididae</taxon>
        <taxon>Notodromas</taxon>
    </lineage>
</organism>
<dbReference type="Pfam" id="PF13855">
    <property type="entry name" value="LRR_8"/>
    <property type="match status" value="2"/>
</dbReference>
<evidence type="ECO:0000256" key="1">
    <source>
        <dbReference type="ARBA" id="ARBA00022614"/>
    </source>
</evidence>
<evidence type="ECO:0000259" key="4">
    <source>
        <dbReference type="Pfam" id="PF23598"/>
    </source>
</evidence>
<feature type="compositionally biased region" description="Basic residues" evidence="3">
    <location>
        <begin position="469"/>
        <end position="478"/>
    </location>
</feature>
<dbReference type="InterPro" id="IPR055414">
    <property type="entry name" value="LRR_R13L4/SHOC2-like"/>
</dbReference>
<keyword evidence="2" id="KW-0677">Repeat</keyword>
<dbReference type="InterPro" id="IPR001611">
    <property type="entry name" value="Leu-rich_rpt"/>
</dbReference>
<evidence type="ECO:0000313" key="5">
    <source>
        <dbReference type="EMBL" id="CAD7280806.1"/>
    </source>
</evidence>
<dbReference type="Gene3D" id="3.80.10.10">
    <property type="entry name" value="Ribonuclease Inhibitor"/>
    <property type="match status" value="3"/>
</dbReference>
<dbReference type="GO" id="GO:0045197">
    <property type="term" value="P:establishment or maintenance of epithelial cell apical/basal polarity"/>
    <property type="evidence" value="ECO:0007669"/>
    <property type="project" value="TreeGrafter"/>
</dbReference>
<gene>
    <name evidence="5" type="ORF">NMOB1V02_LOCUS8463</name>
</gene>
<dbReference type="GO" id="GO:0016323">
    <property type="term" value="C:basolateral plasma membrane"/>
    <property type="evidence" value="ECO:0007669"/>
    <property type="project" value="TreeGrafter"/>
</dbReference>
<evidence type="ECO:0000256" key="2">
    <source>
        <dbReference type="ARBA" id="ARBA00022737"/>
    </source>
</evidence>
<dbReference type="PANTHER" id="PTHR23119">
    <property type="entry name" value="DISCS LARGE"/>
    <property type="match status" value="1"/>
</dbReference>
<reference evidence="5" key="1">
    <citation type="submission" date="2020-11" db="EMBL/GenBank/DDBJ databases">
        <authorList>
            <person name="Tran Van P."/>
        </authorList>
    </citation>
    <scope>NUCLEOTIDE SEQUENCE</scope>
</reference>
<dbReference type="GO" id="GO:0045211">
    <property type="term" value="C:postsynaptic membrane"/>
    <property type="evidence" value="ECO:0007669"/>
    <property type="project" value="TreeGrafter"/>
</dbReference>
<protein>
    <recommendedName>
        <fullName evidence="4">Disease resistance R13L4/SHOC-2-like LRR domain-containing protein</fullName>
    </recommendedName>
</protein>
<dbReference type="PROSITE" id="PS51450">
    <property type="entry name" value="LRR"/>
    <property type="match status" value="2"/>
</dbReference>
<dbReference type="SUPFAM" id="SSF52058">
    <property type="entry name" value="L domain-like"/>
    <property type="match status" value="2"/>
</dbReference>
<feature type="region of interest" description="Disordered" evidence="3">
    <location>
        <begin position="455"/>
        <end position="485"/>
    </location>
</feature>
<dbReference type="GO" id="GO:0098887">
    <property type="term" value="P:neurotransmitter receptor transport, endosome to postsynaptic membrane"/>
    <property type="evidence" value="ECO:0007669"/>
    <property type="project" value="TreeGrafter"/>
</dbReference>
<dbReference type="PANTHER" id="PTHR23119:SF50">
    <property type="entry name" value="PDZ DOMAIN-CONTAINING PROTEIN"/>
    <property type="match status" value="1"/>
</dbReference>
<proteinExistence type="predicted"/>
<name>A0A7R9GHM5_9CRUS</name>
<dbReference type="Proteomes" id="UP000678499">
    <property type="component" value="Unassembled WGS sequence"/>
</dbReference>
<dbReference type="GO" id="GO:0014069">
    <property type="term" value="C:postsynaptic density"/>
    <property type="evidence" value="ECO:0007669"/>
    <property type="project" value="TreeGrafter"/>
</dbReference>
<dbReference type="OrthoDB" id="676979at2759"/>
<sequence length="648" mass="72510">MPRFTWIFSFCLSRDDSDAQSELDYENCKLASVPDEVFLHERTLERLYLSSNLNIAYFINKGILNCFLQLEDLPRPLFHCQGLRYLNLSDNDLQSIPPAIASLLALETLDVSKNCLAELPENIKGCKQLRVLNASLNPLCSLPDSVTQIASLEELYLNDTLLEYLPCEVGRMSRLRVLEVRDNHLAVLPKSLGRLPVLFRLDLGQNDFTEFPDVIGEMKNIRELWCDSNRLRKIPSVCQSKFSFLAVIGNCSHLQLFDVSENNLEELCWELSQCSALETLTLSRNDLESLPEIFGPMKNLKSLKLDENLLRSISSSVGGASGIEELHLAHNKLTSLPSSVGLLRKLHTLFLDDNQLQDLPFELGSCMNLRVLSVRGNQIGYVPAELGHLHRLRILTLTENKIKFLPCALSQLRELQALWLSSNQRKPLVPLVSANDEETGQKVLTCVLLPQISPAQDNGIEPPEQAATLRRRRSRAGNRSKERIDGSVVKFASTDPAPMAVVGLPNANDDQNAFCHLNRIPTPLPRDMKAWARNRVPPHPPPPDIVPTSSGSQVRPDIHAETKFSPPVYRRSKGRREMKLEGDGGVLPVGTSPCANTMAEGSQHHSRRFVPSRGYVHKESCHRIHEIPPPLFDSDDNEVDSTGSCKGE</sequence>
<dbReference type="GO" id="GO:0098968">
    <property type="term" value="P:neurotransmitter receptor transport postsynaptic membrane to endosome"/>
    <property type="evidence" value="ECO:0007669"/>
    <property type="project" value="TreeGrafter"/>
</dbReference>
<keyword evidence="1" id="KW-0433">Leucine-rich repeat</keyword>
<dbReference type="GO" id="GO:0043113">
    <property type="term" value="P:receptor clustering"/>
    <property type="evidence" value="ECO:0007669"/>
    <property type="project" value="TreeGrafter"/>
</dbReference>
<dbReference type="GO" id="GO:0019901">
    <property type="term" value="F:protein kinase binding"/>
    <property type="evidence" value="ECO:0007669"/>
    <property type="project" value="TreeGrafter"/>
</dbReference>
<dbReference type="SMART" id="SM00369">
    <property type="entry name" value="LRR_TYP"/>
    <property type="match status" value="10"/>
</dbReference>
<dbReference type="SMART" id="SM00364">
    <property type="entry name" value="LRR_BAC"/>
    <property type="match status" value="9"/>
</dbReference>
<dbReference type="GO" id="GO:0005912">
    <property type="term" value="C:adherens junction"/>
    <property type="evidence" value="ECO:0007669"/>
    <property type="project" value="TreeGrafter"/>
</dbReference>
<dbReference type="GO" id="GO:0098609">
    <property type="term" value="P:cell-cell adhesion"/>
    <property type="evidence" value="ECO:0007669"/>
    <property type="project" value="TreeGrafter"/>
</dbReference>
<dbReference type="AlphaFoldDB" id="A0A7R9GHM5"/>
<dbReference type="EMBL" id="OA884451">
    <property type="protein sequence ID" value="CAD7280806.1"/>
    <property type="molecule type" value="Genomic_DNA"/>
</dbReference>
<feature type="domain" description="Disease resistance R13L4/SHOC-2-like LRR" evidence="4">
    <location>
        <begin position="83"/>
        <end position="157"/>
    </location>
</feature>
<accession>A0A7R9GHM5</accession>
<dbReference type="InterPro" id="IPR032675">
    <property type="entry name" value="LRR_dom_sf"/>
</dbReference>
<keyword evidence="6" id="KW-1185">Reference proteome</keyword>
<dbReference type="Pfam" id="PF23598">
    <property type="entry name" value="LRR_14"/>
    <property type="match status" value="1"/>
</dbReference>
<feature type="region of interest" description="Disordered" evidence="3">
    <location>
        <begin position="626"/>
        <end position="648"/>
    </location>
</feature>